<dbReference type="Gene3D" id="3.40.190.10">
    <property type="entry name" value="Periplasmic binding protein-like II"/>
    <property type="match status" value="1"/>
</dbReference>
<gene>
    <name evidence="1" type="ORF">KTT_26220</name>
</gene>
<evidence type="ECO:0008006" key="3">
    <source>
        <dbReference type="Google" id="ProtNLM"/>
    </source>
</evidence>
<dbReference type="PANTHER" id="PTHR43649:SF12">
    <property type="entry name" value="DIACETYLCHITOBIOSE BINDING PROTEIN DASA"/>
    <property type="match status" value="1"/>
</dbReference>
<comment type="caution">
    <text evidence="1">The sequence shown here is derived from an EMBL/GenBank/DDBJ whole genome shotgun (WGS) entry which is preliminary data.</text>
</comment>
<dbReference type="PROSITE" id="PS51318">
    <property type="entry name" value="TAT"/>
    <property type="match status" value="1"/>
</dbReference>
<evidence type="ECO:0000313" key="1">
    <source>
        <dbReference type="EMBL" id="GCE12763.1"/>
    </source>
</evidence>
<name>A0A402A0W8_9CHLR</name>
<dbReference type="InterPro" id="IPR006311">
    <property type="entry name" value="TAT_signal"/>
</dbReference>
<dbReference type="RefSeq" id="WP_126580353.1">
    <property type="nucleotide sequence ID" value="NZ_BIFR01000001.1"/>
</dbReference>
<protein>
    <recommendedName>
        <fullName evidence="3">ABC transporter substrate-binding protein</fullName>
    </recommendedName>
</protein>
<dbReference type="InterPro" id="IPR050490">
    <property type="entry name" value="Bact_solute-bd_prot1"/>
</dbReference>
<accession>A0A402A0W8</accession>
<proteinExistence type="predicted"/>
<dbReference type="AlphaFoldDB" id="A0A402A0W8"/>
<dbReference type="Proteomes" id="UP000287352">
    <property type="component" value="Unassembled WGS sequence"/>
</dbReference>
<keyword evidence="2" id="KW-1185">Reference proteome</keyword>
<sequence>MSQVDSSIQSSRLFASEQPASVLQQPLNRRRMLKLLGATTAVTAGGGILAACGGTSDTTVQVTLQASGAWPINSMPTADAQAKDPFQKAYADWLQSWLKKNAGVKIKASSANIWDPQALSTAISTGTAATWYLASVIGGDDAGTRAVFARGLAADTTDLFSHYASQMPLSAYAADAWKNLWHLNGHYYGAPGDYFPGRGVYYRRDLLKEAGLEEPKVGWTWQDLRTLAKGLTTSKRKGIVFQKNALSYLLSTYQFDALTMIPLNTGSNWHWKYDYSSKADEWAKIVSIYRGMVFDDQSVLQDVTYGETDAEKAFFRGDVAMAEMHSSFFTHPVLGDPSSPLALAQQLKKPLDEVVGYVIDPVAPNGAFGATQGSLGVVSFDPHLSSAGLEKAFKLYCDFWLIDGVVACNQASYKAQPTPENAQSIYQSVTPTNKANGSIPGIPGTSETYWGTNVVASLLEGTKVPLVPNYSLYVPAEQVAGPPQQAVNDAITKLAFYQQDVKGILTDLESTRNQQAASLPSSASQDDFNKGAKNYYRALATFWQKNAPDYYQNEYLPWYQKSVQPLLGKI</sequence>
<reference evidence="2" key="1">
    <citation type="submission" date="2018-12" db="EMBL/GenBank/DDBJ databases">
        <title>Tengunoibacter tsumagoiensis gen. nov., sp. nov., Dictyobacter kobayashii sp. nov., D. alpinus sp. nov., and D. joshuensis sp. nov. and description of Dictyobacteraceae fam. nov. within the order Ktedonobacterales isolated from Tengu-no-mugimeshi.</title>
        <authorList>
            <person name="Wang C.M."/>
            <person name="Zheng Y."/>
            <person name="Sakai Y."/>
            <person name="Toyoda A."/>
            <person name="Minakuchi Y."/>
            <person name="Abe K."/>
            <person name="Yokota A."/>
            <person name="Yabe S."/>
        </authorList>
    </citation>
    <scope>NUCLEOTIDE SEQUENCE [LARGE SCALE GENOMIC DNA]</scope>
    <source>
        <strain evidence="2">Uno3</strain>
    </source>
</reference>
<dbReference type="EMBL" id="BIFR01000001">
    <property type="protein sequence ID" value="GCE12763.1"/>
    <property type="molecule type" value="Genomic_DNA"/>
</dbReference>
<organism evidence="1 2">
    <name type="scientific">Tengunoibacter tsumagoiensis</name>
    <dbReference type="NCBI Taxonomy" id="2014871"/>
    <lineage>
        <taxon>Bacteria</taxon>
        <taxon>Bacillati</taxon>
        <taxon>Chloroflexota</taxon>
        <taxon>Ktedonobacteria</taxon>
        <taxon>Ktedonobacterales</taxon>
        <taxon>Dictyobacteraceae</taxon>
        <taxon>Tengunoibacter</taxon>
    </lineage>
</organism>
<dbReference type="SUPFAM" id="SSF53850">
    <property type="entry name" value="Periplasmic binding protein-like II"/>
    <property type="match status" value="1"/>
</dbReference>
<dbReference type="PANTHER" id="PTHR43649">
    <property type="entry name" value="ARABINOSE-BINDING PROTEIN-RELATED"/>
    <property type="match status" value="1"/>
</dbReference>
<dbReference type="OrthoDB" id="8663148at2"/>
<evidence type="ECO:0000313" key="2">
    <source>
        <dbReference type="Proteomes" id="UP000287352"/>
    </source>
</evidence>